<gene>
    <name evidence="5 8" type="primary">nuoN</name>
    <name evidence="8" type="ORF">NCTC10660_00154</name>
</gene>
<comment type="catalytic activity">
    <reaction evidence="5">
        <text>a quinone + NADH + 5 H(+)(in) = a quinol + NAD(+) + 4 H(+)(out)</text>
        <dbReference type="Rhea" id="RHEA:57888"/>
        <dbReference type="ChEBI" id="CHEBI:15378"/>
        <dbReference type="ChEBI" id="CHEBI:24646"/>
        <dbReference type="ChEBI" id="CHEBI:57540"/>
        <dbReference type="ChEBI" id="CHEBI:57945"/>
        <dbReference type="ChEBI" id="CHEBI:132124"/>
    </reaction>
</comment>
<dbReference type="GO" id="GO:0042773">
    <property type="term" value="P:ATP synthesis coupled electron transport"/>
    <property type="evidence" value="ECO:0007669"/>
    <property type="project" value="InterPro"/>
</dbReference>
<dbReference type="Proteomes" id="UP000254927">
    <property type="component" value="Unassembled WGS sequence"/>
</dbReference>
<comment type="function">
    <text evidence="5">NDH-1 shuttles electrons from NADH, via FMN and iron-sulfur (Fe-S) centers, to quinones in the respiratory chain. The immediate electron acceptor for the enzyme in this species is believed to be ubiquinone. Couples the redox reaction to proton translocation (for every two electrons transferred, four hydrogen ions are translocated across the cytoplasmic membrane), and thus conserves the redox energy in a proton gradient.</text>
</comment>
<sequence length="482" mass="52720">MNWTDLNLIPAMPEIVLLTALCAVLLVDLWLKDNSRVITHYLSLFTLVLTAATQWYVWTPNAVSTFNDMYLADGLSQLGKMTMYAALFAVFVYAKPYNRARNMFNGEFYTLSLFALLGMSVMVSAGHFLVAYIGLELLSLSLYAMIALRRDSARSAEAALKYFVLGALASGLLLYGISMIYGATGSLNFAIVLANGQSGVANGWLMKLGLVFVVVALAFKLGAVPFHMWVPDVYEGAPTSVASIIGTAPKMAAAVFAFRILVTAMNNQHADWTQMLVILSVASLLIGNLAAIVQTNIKRMLAYSTVSHMGFVLMAFLSGSVGFSAGLYYALTYIVMALVGFGVLMLLSDESFECENIADLAGLNRRNAWYAFLMLLAMFSMAGIPPLMGFYAKLQVIKLLVSANYTWLAVFAVVMSLIGAFYYLRVVRTIYFEEPADSRRLSSDGAMKVLLSANGLLLLLWGVLPQGVMDWCVQAIRTTTGW</sequence>
<dbReference type="GO" id="GO:0012505">
    <property type="term" value="C:endomembrane system"/>
    <property type="evidence" value="ECO:0007669"/>
    <property type="project" value="UniProtKB-SubCell"/>
</dbReference>
<feature type="transmembrane region" description="Helical" evidence="5">
    <location>
        <begin position="274"/>
        <end position="293"/>
    </location>
</feature>
<keyword evidence="4 5" id="KW-0472">Membrane</keyword>
<feature type="transmembrane region" description="Helical" evidence="5">
    <location>
        <begin position="78"/>
        <end position="94"/>
    </location>
</feature>
<comment type="similarity">
    <text evidence="5">Belongs to the complex I subunit 2 family.</text>
</comment>
<keyword evidence="3 5" id="KW-1133">Transmembrane helix</keyword>
<dbReference type="InterPro" id="IPR001750">
    <property type="entry name" value="ND/Mrp_TM"/>
</dbReference>
<dbReference type="AlphaFoldDB" id="A0A378TXP4"/>
<feature type="transmembrane region" description="Helical" evidence="5">
    <location>
        <begin position="404"/>
        <end position="424"/>
    </location>
</feature>
<keyword evidence="5" id="KW-1278">Translocase</keyword>
<dbReference type="RefSeq" id="WP_074896466.1">
    <property type="nucleotide sequence ID" value="NZ_CP031252.1"/>
</dbReference>
<keyword evidence="2 5" id="KW-0812">Transmembrane</keyword>
<dbReference type="GO" id="GO:0005886">
    <property type="term" value="C:plasma membrane"/>
    <property type="evidence" value="ECO:0007669"/>
    <property type="project" value="UniProtKB-SubCell"/>
</dbReference>
<comment type="subunit">
    <text evidence="5">NDH-1 is composed of 14 different subunits. Subunits NuoA, H, J, K, L, M, N constitute the membrane sector of the complex.</text>
</comment>
<evidence type="ECO:0000256" key="3">
    <source>
        <dbReference type="ARBA" id="ARBA00022989"/>
    </source>
</evidence>
<feature type="transmembrane region" description="Helical" evidence="5">
    <location>
        <begin position="204"/>
        <end position="229"/>
    </location>
</feature>
<reference evidence="8 9" key="1">
    <citation type="submission" date="2018-06" db="EMBL/GenBank/DDBJ databases">
        <authorList>
            <consortium name="Pathogen Informatics"/>
            <person name="Doyle S."/>
        </authorList>
    </citation>
    <scope>NUCLEOTIDE SEQUENCE [LARGE SCALE GENOMIC DNA]</scope>
    <source>
        <strain evidence="8 9">NCTC10660</strain>
    </source>
</reference>
<feature type="transmembrane region" description="Helical" evidence="5">
    <location>
        <begin position="445"/>
        <end position="464"/>
    </location>
</feature>
<feature type="transmembrane region" description="Helical" evidence="5">
    <location>
        <begin position="327"/>
        <end position="347"/>
    </location>
</feature>
<organism evidence="8 9">
    <name type="scientific">Neisseria elongata</name>
    <dbReference type="NCBI Taxonomy" id="495"/>
    <lineage>
        <taxon>Bacteria</taxon>
        <taxon>Pseudomonadati</taxon>
        <taxon>Pseudomonadota</taxon>
        <taxon>Betaproteobacteria</taxon>
        <taxon>Neisseriales</taxon>
        <taxon>Neisseriaceae</taxon>
        <taxon>Neisseria</taxon>
    </lineage>
</organism>
<evidence type="ECO:0000259" key="7">
    <source>
        <dbReference type="Pfam" id="PF00361"/>
    </source>
</evidence>
<keyword evidence="8" id="KW-0560">Oxidoreductase</keyword>
<feature type="transmembrane region" description="Helical" evidence="5">
    <location>
        <begin position="368"/>
        <end position="392"/>
    </location>
</feature>
<evidence type="ECO:0000256" key="4">
    <source>
        <dbReference type="ARBA" id="ARBA00023136"/>
    </source>
</evidence>
<dbReference type="InterPro" id="IPR010096">
    <property type="entry name" value="NADH-Q_OxRdtase_suN/2"/>
</dbReference>
<dbReference type="GO" id="GO:0050136">
    <property type="term" value="F:NADH dehydrogenase (quinone) (non-electrogenic) activity"/>
    <property type="evidence" value="ECO:0007669"/>
    <property type="project" value="UniProtKB-UniRule"/>
</dbReference>
<evidence type="ECO:0000256" key="6">
    <source>
        <dbReference type="RuleBase" id="RU000320"/>
    </source>
</evidence>
<accession>A0A378TXP4</accession>
<evidence type="ECO:0000313" key="9">
    <source>
        <dbReference type="Proteomes" id="UP000254927"/>
    </source>
</evidence>
<feature type="domain" description="NADH:quinone oxidoreductase/Mrp antiporter transmembrane" evidence="7">
    <location>
        <begin position="125"/>
        <end position="418"/>
    </location>
</feature>
<feature type="transmembrane region" description="Helical" evidence="5">
    <location>
        <begin position="160"/>
        <end position="184"/>
    </location>
</feature>
<dbReference type="EMBL" id="UGQW01000001">
    <property type="protein sequence ID" value="STZ66703.1"/>
    <property type="molecule type" value="Genomic_DNA"/>
</dbReference>
<proteinExistence type="inferred from homology"/>
<evidence type="ECO:0000313" key="8">
    <source>
        <dbReference type="EMBL" id="STZ66703.1"/>
    </source>
</evidence>
<name>A0A378TXP4_NEIEL</name>
<evidence type="ECO:0000256" key="1">
    <source>
        <dbReference type="ARBA" id="ARBA00004127"/>
    </source>
</evidence>
<dbReference type="NCBIfam" id="TIGR01770">
    <property type="entry name" value="NDH_I_N"/>
    <property type="match status" value="1"/>
</dbReference>
<dbReference type="EC" id="7.1.1.-" evidence="5"/>
<dbReference type="GO" id="GO:0048038">
    <property type="term" value="F:quinone binding"/>
    <property type="evidence" value="ECO:0007669"/>
    <property type="project" value="UniProtKB-KW"/>
</dbReference>
<feature type="transmembrane region" description="Helical" evidence="5">
    <location>
        <begin position="12"/>
        <end position="31"/>
    </location>
</feature>
<keyword evidence="5" id="KW-0874">Quinone</keyword>
<dbReference type="GO" id="GO:0008137">
    <property type="term" value="F:NADH dehydrogenase (ubiquinone) activity"/>
    <property type="evidence" value="ECO:0007669"/>
    <property type="project" value="InterPro"/>
</dbReference>
<keyword evidence="5" id="KW-0830">Ubiquinone</keyword>
<comment type="subcellular location">
    <subcellularLocation>
        <location evidence="5">Cell membrane</location>
        <topology evidence="5">Multi-pass membrane protein</topology>
    </subcellularLocation>
    <subcellularLocation>
        <location evidence="1">Endomembrane system</location>
        <topology evidence="1">Multi-pass membrane protein</topology>
    </subcellularLocation>
    <subcellularLocation>
        <location evidence="6">Membrane</location>
        <topology evidence="6">Multi-pass membrane protein</topology>
    </subcellularLocation>
</comment>
<dbReference type="Pfam" id="PF00361">
    <property type="entry name" value="Proton_antipo_M"/>
    <property type="match status" value="1"/>
</dbReference>
<dbReference type="GeneID" id="93351172"/>
<feature type="transmembrane region" description="Helical" evidence="5">
    <location>
        <begin position="38"/>
        <end position="58"/>
    </location>
</feature>
<feature type="transmembrane region" description="Helical" evidence="5">
    <location>
        <begin position="241"/>
        <end position="262"/>
    </location>
</feature>
<keyword evidence="5" id="KW-1003">Cell membrane</keyword>
<evidence type="ECO:0000256" key="5">
    <source>
        <dbReference type="HAMAP-Rule" id="MF_00445"/>
    </source>
</evidence>
<keyword evidence="5" id="KW-0520">NAD</keyword>
<evidence type="ECO:0000256" key="2">
    <source>
        <dbReference type="ARBA" id="ARBA00022692"/>
    </source>
</evidence>
<dbReference type="PANTHER" id="PTHR22773">
    <property type="entry name" value="NADH DEHYDROGENASE"/>
    <property type="match status" value="1"/>
</dbReference>
<dbReference type="NCBIfam" id="NF004442">
    <property type="entry name" value="PRK05777.1-5"/>
    <property type="match status" value="1"/>
</dbReference>
<protein>
    <recommendedName>
        <fullName evidence="5">NADH-quinone oxidoreductase subunit N</fullName>
        <ecNumber evidence="5">7.1.1.-</ecNumber>
    </recommendedName>
    <alternativeName>
        <fullName evidence="5">NADH dehydrogenase I subunit N</fullName>
    </alternativeName>
    <alternativeName>
        <fullName evidence="5">NDH-1 subunit N</fullName>
    </alternativeName>
</protein>
<keyword evidence="5" id="KW-0813">Transport</keyword>
<dbReference type="HAMAP" id="MF_00445">
    <property type="entry name" value="NDH1_NuoN_1"/>
    <property type="match status" value="1"/>
</dbReference>